<reference evidence="7" key="1">
    <citation type="submission" date="2016-10" db="EMBL/GenBank/DDBJ databases">
        <authorList>
            <person name="Varghese N."/>
            <person name="Submissions S."/>
        </authorList>
    </citation>
    <scope>NUCLEOTIDE SEQUENCE [LARGE SCALE GENOMIC DNA]</scope>
    <source>
        <strain evidence="7">DSM 21368</strain>
    </source>
</reference>
<dbReference type="GO" id="GO:0004650">
    <property type="term" value="F:polygalacturonase activity"/>
    <property type="evidence" value="ECO:0007669"/>
    <property type="project" value="InterPro"/>
</dbReference>
<dbReference type="STRING" id="648782.SAMN04488554_2279"/>
<dbReference type="InterPro" id="IPR051801">
    <property type="entry name" value="GH28_Enzymes"/>
</dbReference>
<evidence type="ECO:0000313" key="7">
    <source>
        <dbReference type="Proteomes" id="UP000199220"/>
    </source>
</evidence>
<name>A0A1H5KIG9_9MICO</name>
<dbReference type="Pfam" id="PF00295">
    <property type="entry name" value="Glyco_hydro_28"/>
    <property type="match status" value="1"/>
</dbReference>
<dbReference type="Gene3D" id="2.160.20.10">
    <property type="entry name" value="Single-stranded right-handed beta-helix, Pectin lyase-like"/>
    <property type="match status" value="1"/>
</dbReference>
<dbReference type="AlphaFoldDB" id="A0A1H5KIG9"/>
<evidence type="ECO:0000256" key="4">
    <source>
        <dbReference type="RuleBase" id="RU361169"/>
    </source>
</evidence>
<proteinExistence type="inferred from homology"/>
<evidence type="ECO:0000259" key="5">
    <source>
        <dbReference type="Pfam" id="PF12708"/>
    </source>
</evidence>
<dbReference type="SUPFAM" id="SSF51126">
    <property type="entry name" value="Pectin lyase-like"/>
    <property type="match status" value="1"/>
</dbReference>
<organism evidence="6 7">
    <name type="scientific">Ruania alba</name>
    <dbReference type="NCBI Taxonomy" id="648782"/>
    <lineage>
        <taxon>Bacteria</taxon>
        <taxon>Bacillati</taxon>
        <taxon>Actinomycetota</taxon>
        <taxon>Actinomycetes</taxon>
        <taxon>Micrococcales</taxon>
        <taxon>Ruaniaceae</taxon>
        <taxon>Ruania</taxon>
    </lineage>
</organism>
<comment type="similarity">
    <text evidence="1 4">Belongs to the glycosyl hydrolase 28 family.</text>
</comment>
<protein>
    <submittedName>
        <fullName evidence="6">Glycosyl hydrolases family 28</fullName>
    </submittedName>
</protein>
<sequence length="446" mass="48293">MPIFDIREHGAVGDGVTNDAASIQAAIDACHEAGGGTVVVPSGATYLTGTIALRSFVELHVERGAVIAGSPDPADYARSKVSALSSGVVRDDSDDTLMLITADGAEDVAITGAGTIEGGGKHFIEEDLGYIYRCPNQRPFTVFLMGCTSVTMRDVRLRDAGLWCVRLSGCEDVLITGIQIDTDLKYPNADGIDLDRCRRVRISDCEISSGDDAISLKTCEEFPEYGITEDVVITNCTLQSTSSAVVVGVDAVADIRNVIVSNCVIRSSHRGLSVNLGQEGNFDNILFSDCIVESRHFDDAWWGHGEPIYVSAVPWHDKVGTVSNVRFRNILARSENGVYIGGLTQDHVRGVVLENVRVELDRWSRWPGGEYDRRPFTSGEAIYAHDTSGFHIDKATDVTVRNCEVVWGSRPANFSHALEAIDVEDLVLENLRGEAAHPGLDAVNVH</sequence>
<dbReference type="Proteomes" id="UP000199220">
    <property type="component" value="Unassembled WGS sequence"/>
</dbReference>
<dbReference type="OrthoDB" id="3196343at2"/>
<feature type="domain" description="Rhamnogalacturonase A/B/Epimerase-like pectate lyase" evidence="5">
    <location>
        <begin position="4"/>
        <end position="59"/>
    </location>
</feature>
<evidence type="ECO:0000256" key="1">
    <source>
        <dbReference type="ARBA" id="ARBA00008834"/>
    </source>
</evidence>
<dbReference type="RefSeq" id="WP_089773263.1">
    <property type="nucleotide sequence ID" value="NZ_FNTX01000002.1"/>
</dbReference>
<evidence type="ECO:0000313" key="6">
    <source>
        <dbReference type="EMBL" id="SEE64480.1"/>
    </source>
</evidence>
<dbReference type="PANTHER" id="PTHR31339">
    <property type="entry name" value="PECTIN LYASE-RELATED"/>
    <property type="match status" value="1"/>
</dbReference>
<dbReference type="InterPro" id="IPR011050">
    <property type="entry name" value="Pectin_lyase_fold/virulence"/>
</dbReference>
<dbReference type="SMART" id="SM00710">
    <property type="entry name" value="PbH1"/>
    <property type="match status" value="8"/>
</dbReference>
<evidence type="ECO:0000256" key="2">
    <source>
        <dbReference type="ARBA" id="ARBA00022801"/>
    </source>
</evidence>
<dbReference type="InterPro" id="IPR000743">
    <property type="entry name" value="Glyco_hydro_28"/>
</dbReference>
<keyword evidence="3 4" id="KW-0326">Glycosidase</keyword>
<evidence type="ECO:0000256" key="3">
    <source>
        <dbReference type="ARBA" id="ARBA00023295"/>
    </source>
</evidence>
<keyword evidence="2 4" id="KW-0378">Hydrolase</keyword>
<dbReference type="PANTHER" id="PTHR31339:SF9">
    <property type="entry name" value="PLASMIN AND FIBRONECTIN-BINDING PROTEIN A"/>
    <property type="match status" value="1"/>
</dbReference>
<dbReference type="InterPro" id="IPR012334">
    <property type="entry name" value="Pectin_lyas_fold"/>
</dbReference>
<dbReference type="EMBL" id="FNTX01000002">
    <property type="protein sequence ID" value="SEE64480.1"/>
    <property type="molecule type" value="Genomic_DNA"/>
</dbReference>
<accession>A0A1H5KIG9</accession>
<dbReference type="Pfam" id="PF12708">
    <property type="entry name" value="Pect-lyase_RHGA_epim"/>
    <property type="match status" value="1"/>
</dbReference>
<dbReference type="GO" id="GO:0005975">
    <property type="term" value="P:carbohydrate metabolic process"/>
    <property type="evidence" value="ECO:0007669"/>
    <property type="project" value="InterPro"/>
</dbReference>
<dbReference type="InterPro" id="IPR006626">
    <property type="entry name" value="PbH1"/>
</dbReference>
<gene>
    <name evidence="6" type="ORF">SAMN04488554_2279</name>
</gene>
<dbReference type="InterPro" id="IPR024535">
    <property type="entry name" value="RHGA/B-epi-like_pectate_lyase"/>
</dbReference>
<keyword evidence="7" id="KW-1185">Reference proteome</keyword>